<keyword evidence="1" id="KW-1133">Transmembrane helix</keyword>
<evidence type="ECO:0000256" key="1">
    <source>
        <dbReference type="SAM" id="Phobius"/>
    </source>
</evidence>
<gene>
    <name evidence="2" type="ORF">CPT_Sansa93</name>
</gene>
<sequence length="88" mass="9582">MARSSSISNLAIIILFGALAIAFYGLVVLPGREEQDRRAVAARGYQVDEIHHAMVFCAKNRDGFRWRAGNVTGKVCVGNFMPAGITID</sequence>
<keyword evidence="1" id="KW-0812">Transmembrane</keyword>
<accession>A0A0K1LLV7</accession>
<keyword evidence="3" id="KW-1185">Reference proteome</keyword>
<organism evidence="2 3">
    <name type="scientific">Caulobacter phage Sansa</name>
    <dbReference type="NCBI Taxonomy" id="1675600"/>
    <lineage>
        <taxon>Viruses</taxon>
        <taxon>Duplodnaviria</taxon>
        <taxon>Heunggongvirae</taxon>
        <taxon>Uroviricota</taxon>
        <taxon>Caudoviricetes</taxon>
        <taxon>Sansavirus</taxon>
        <taxon>Sansavirus sansa</taxon>
        <taxon>Caulobacter virus Sansa</taxon>
    </lineage>
</organism>
<name>A0A0K1LLV7_9CAUD</name>
<protein>
    <submittedName>
        <fullName evidence="2">Uncharacterized protein</fullName>
    </submittedName>
</protein>
<dbReference type="EMBL" id="KT001913">
    <property type="protein sequence ID" value="AKU43497.1"/>
    <property type="molecule type" value="Genomic_DNA"/>
</dbReference>
<reference evidence="2 3" key="1">
    <citation type="journal article" date="2015" name="Genome Announc.">
        <title>Complete Genome Sequence of Caulobacter crescentus Siphophage Sansa.</title>
        <authorList>
            <person name="Vara L."/>
            <person name="Kane A.A."/>
            <person name="Cahill J.L."/>
            <person name="Rasche E.S."/>
            <person name="Kuty Everett G.F."/>
        </authorList>
    </citation>
    <scope>NUCLEOTIDE SEQUENCE [LARGE SCALE GENOMIC DNA]</scope>
</reference>
<dbReference type="Proteomes" id="UP000225322">
    <property type="component" value="Segment"/>
</dbReference>
<keyword evidence="1" id="KW-0472">Membrane</keyword>
<evidence type="ECO:0000313" key="2">
    <source>
        <dbReference type="EMBL" id="AKU43497.1"/>
    </source>
</evidence>
<feature type="transmembrane region" description="Helical" evidence="1">
    <location>
        <begin position="6"/>
        <end position="29"/>
    </location>
</feature>
<proteinExistence type="predicted"/>
<evidence type="ECO:0000313" key="3">
    <source>
        <dbReference type="Proteomes" id="UP000225322"/>
    </source>
</evidence>